<evidence type="ECO:0000259" key="2">
    <source>
        <dbReference type="PROSITE" id="PS50181"/>
    </source>
</evidence>
<dbReference type="SMART" id="SM00256">
    <property type="entry name" value="FBOX"/>
    <property type="match status" value="1"/>
</dbReference>
<feature type="compositionally biased region" description="Acidic residues" evidence="1">
    <location>
        <begin position="18"/>
        <end position="37"/>
    </location>
</feature>
<evidence type="ECO:0000256" key="1">
    <source>
        <dbReference type="SAM" id="MobiDB-lite"/>
    </source>
</evidence>
<feature type="compositionally biased region" description="Basic residues" evidence="1">
    <location>
        <begin position="42"/>
        <end position="54"/>
    </location>
</feature>
<comment type="caution">
    <text evidence="3">The sequence shown here is derived from an EMBL/GenBank/DDBJ whole genome shotgun (WGS) entry which is preliminary data.</text>
</comment>
<keyword evidence="4" id="KW-1185">Reference proteome</keyword>
<name>A0A9W8MYP2_9AGAR</name>
<evidence type="ECO:0000313" key="3">
    <source>
        <dbReference type="EMBL" id="KAJ3514171.1"/>
    </source>
</evidence>
<evidence type="ECO:0000313" key="4">
    <source>
        <dbReference type="Proteomes" id="UP001148786"/>
    </source>
</evidence>
<dbReference type="OrthoDB" id="2322499at2759"/>
<dbReference type="SUPFAM" id="SSF81383">
    <property type="entry name" value="F-box domain"/>
    <property type="match status" value="1"/>
</dbReference>
<dbReference type="Pfam" id="PF00646">
    <property type="entry name" value="F-box"/>
    <property type="match status" value="1"/>
</dbReference>
<dbReference type="PROSITE" id="PS50181">
    <property type="entry name" value="FBOX"/>
    <property type="match status" value="1"/>
</dbReference>
<gene>
    <name evidence="3" type="ORF">NLJ89_g2521</name>
</gene>
<dbReference type="EMBL" id="JANKHO010000158">
    <property type="protein sequence ID" value="KAJ3514171.1"/>
    <property type="molecule type" value="Genomic_DNA"/>
</dbReference>
<dbReference type="AlphaFoldDB" id="A0A9W8MYP2"/>
<sequence>MQRRSTRLKDSPAKVDDTQEEDNQQDEEFQFVEEDPEQEKKPRGRKRKPPQNKKTRNDEPQPAKKPRGMRGLLKDVVDMPMDILYEIFGQLNPIDLLHLARTTKALRGILMSRSSMSVWKEARSNVIGLPNCPDDLTEPQYAELAMGKCCYDCQRNLSTHHIVWSGRVRYCTKCLEKRFVSEENSFGYSRGYPEVLARLLPSVVVCRRQGGYTRKKTMYCISTDRRWREEYVALKSAEEKAKWLEERVKERRPMVRHGEECTVWYSRLLESREAEKASIIEERKALVVEHLKKMGWQEELGFRPSIYDPPQDDPVVVKACQKEINERVLASLEDHLNEIMESLKEKRITHEKKVLYQDRLTLLKRVYEVYMETLPVNSVHPNTADLFSNPVVRDIVLSDPRSAEFAEENLEVIQQSFEQLVAEWRTDVETKLIDLIKKSCPEYEFDPATVLHLATSLFSCNGCSHHGEYTRHSSSMTPSVALVHRCARQMGYSYDDSVDPETRAVKAAISQVTWNFTKKIFFDAKTLPVMTHLVELCGLDATRATAQELDELDPIFECLTCNNPRTGRATIRWSYAMVHINDDHGKYGPVLGKEPEWVLLDDHEATLVRERMQENQERARAQPNADVMICRHCKKKSNSVDLPKHIKANHQRSEVTDEDFVVDILEKPISLYRLWPPRPEKENPPPVETAMDTN</sequence>
<protein>
    <recommendedName>
        <fullName evidence="2">F-box domain-containing protein</fullName>
    </recommendedName>
</protein>
<dbReference type="Proteomes" id="UP001148786">
    <property type="component" value="Unassembled WGS sequence"/>
</dbReference>
<organism evidence="3 4">
    <name type="scientific">Agrocybe chaxingu</name>
    <dbReference type="NCBI Taxonomy" id="84603"/>
    <lineage>
        <taxon>Eukaryota</taxon>
        <taxon>Fungi</taxon>
        <taxon>Dikarya</taxon>
        <taxon>Basidiomycota</taxon>
        <taxon>Agaricomycotina</taxon>
        <taxon>Agaricomycetes</taxon>
        <taxon>Agaricomycetidae</taxon>
        <taxon>Agaricales</taxon>
        <taxon>Agaricineae</taxon>
        <taxon>Strophariaceae</taxon>
        <taxon>Agrocybe</taxon>
    </lineage>
</organism>
<dbReference type="InterPro" id="IPR036047">
    <property type="entry name" value="F-box-like_dom_sf"/>
</dbReference>
<feature type="region of interest" description="Disordered" evidence="1">
    <location>
        <begin position="1"/>
        <end position="72"/>
    </location>
</feature>
<dbReference type="InterPro" id="IPR001810">
    <property type="entry name" value="F-box_dom"/>
</dbReference>
<proteinExistence type="predicted"/>
<reference evidence="3" key="1">
    <citation type="submission" date="2022-07" db="EMBL/GenBank/DDBJ databases">
        <title>Genome Sequence of Agrocybe chaxingu.</title>
        <authorList>
            <person name="Buettner E."/>
        </authorList>
    </citation>
    <scope>NUCLEOTIDE SEQUENCE</scope>
    <source>
        <strain evidence="3">MP-N11</strain>
    </source>
</reference>
<feature type="domain" description="F-box" evidence="2">
    <location>
        <begin position="73"/>
        <end position="122"/>
    </location>
</feature>
<feature type="compositionally biased region" description="Basic and acidic residues" evidence="1">
    <location>
        <begin position="7"/>
        <end position="17"/>
    </location>
</feature>
<accession>A0A9W8MYP2</accession>